<sequence>KEDSGISKLLQTYSDTGSIDQLVKLIKFKEKYYLIQTSIISKEYFYQCIISKFGSFGKLKLTPPLLVQACLLLVNPIKDVNTLVMELYSKKDFLSSNFKTDLIFEYNNIYLKSLPLVSNNYIPTLEKIPLFIFNICTKVKFVLISTKPSILISYVPTGKLGV</sequence>
<reference evidence="2" key="1">
    <citation type="submission" date="2020-12" db="EMBL/GenBank/DDBJ databases">
        <title>Metabolic potential, ecology and presence of endohyphal bacteria is reflected in genomic diversity of Mucoromycotina.</title>
        <authorList>
            <person name="Muszewska A."/>
            <person name="Okrasinska A."/>
            <person name="Steczkiewicz K."/>
            <person name="Drgas O."/>
            <person name="Orlowska M."/>
            <person name="Perlinska-Lenart U."/>
            <person name="Aleksandrzak-Piekarczyk T."/>
            <person name="Szatraj K."/>
            <person name="Zielenkiewicz U."/>
            <person name="Pilsyk S."/>
            <person name="Malc E."/>
            <person name="Mieczkowski P."/>
            <person name="Kruszewska J.S."/>
            <person name="Biernat P."/>
            <person name="Pawlowska J."/>
        </authorList>
    </citation>
    <scope>NUCLEOTIDE SEQUENCE</scope>
    <source>
        <strain evidence="2">CBS 226.32</strain>
    </source>
</reference>
<dbReference type="AlphaFoldDB" id="A0A8H7RA05"/>
<comment type="caution">
    <text evidence="2">The sequence shown here is derived from an EMBL/GenBank/DDBJ whole genome shotgun (WGS) entry which is preliminary data.</text>
</comment>
<evidence type="ECO:0000313" key="3">
    <source>
        <dbReference type="Proteomes" id="UP000650833"/>
    </source>
</evidence>
<dbReference type="Pfam" id="PF16413">
    <property type="entry name" value="Mlh1_C"/>
    <property type="match status" value="1"/>
</dbReference>
<accession>A0A8H7RA05</accession>
<name>A0A8H7RA05_9FUNG</name>
<dbReference type="Proteomes" id="UP000650833">
    <property type="component" value="Unassembled WGS sequence"/>
</dbReference>
<gene>
    <name evidence="2" type="ORF">INT46_009402</name>
</gene>
<organism evidence="2 3">
    <name type="scientific">Mucor plumbeus</name>
    <dbReference type="NCBI Taxonomy" id="97098"/>
    <lineage>
        <taxon>Eukaryota</taxon>
        <taxon>Fungi</taxon>
        <taxon>Fungi incertae sedis</taxon>
        <taxon>Mucoromycota</taxon>
        <taxon>Mucoromycotina</taxon>
        <taxon>Mucoromycetes</taxon>
        <taxon>Mucorales</taxon>
        <taxon>Mucorineae</taxon>
        <taxon>Mucoraceae</taxon>
        <taxon>Mucor</taxon>
    </lineage>
</organism>
<proteinExistence type="predicted"/>
<dbReference type="InterPro" id="IPR032189">
    <property type="entry name" value="Mlh1_C"/>
</dbReference>
<feature type="non-terminal residue" evidence="2">
    <location>
        <position position="1"/>
    </location>
</feature>
<evidence type="ECO:0000259" key="1">
    <source>
        <dbReference type="Pfam" id="PF16413"/>
    </source>
</evidence>
<keyword evidence="3" id="KW-1185">Reference proteome</keyword>
<evidence type="ECO:0000313" key="2">
    <source>
        <dbReference type="EMBL" id="KAG2206898.1"/>
    </source>
</evidence>
<protein>
    <recommendedName>
        <fullName evidence="1">DNA mismatch repair protein Mlh1 C-terminal domain-containing protein</fullName>
    </recommendedName>
</protein>
<feature type="domain" description="DNA mismatch repair protein Mlh1 C-terminal" evidence="1">
    <location>
        <begin position="3"/>
        <end position="141"/>
    </location>
</feature>
<dbReference type="OrthoDB" id="2289912at2759"/>
<dbReference type="EMBL" id="JAEPRC010000141">
    <property type="protein sequence ID" value="KAG2206898.1"/>
    <property type="molecule type" value="Genomic_DNA"/>
</dbReference>